<accession>B3T0K0</accession>
<name>B3T0K0_9ZZZZ</name>
<dbReference type="PROSITE" id="PS51257">
    <property type="entry name" value="PROKAR_LIPOPROTEIN"/>
    <property type="match status" value="1"/>
</dbReference>
<sequence length="197" mass="21523">MRTKLLTLGLTALLGACGYVDAYEKAVSDWEPTYCYKSIGGVECFREPFHRDERRLVNYFGPHPSRYDKPEPPQLAPIAAPPRINYWVKDPEPVPRPKPTGNVLNLPWLDPAVVKFEADKEDMARLAANPKGTQALLRRMGIGPQGNPRGRVTLSRAGRVPAGKTVRTVPGATAGAVPAQPAPPAQPLPPVFELDVN</sequence>
<feature type="compositionally biased region" description="Pro residues" evidence="1">
    <location>
        <begin position="180"/>
        <end position="190"/>
    </location>
</feature>
<evidence type="ECO:0000256" key="1">
    <source>
        <dbReference type="SAM" id="MobiDB-lite"/>
    </source>
</evidence>
<reference evidence="2" key="1">
    <citation type="journal article" date="2008" name="ISME J.">
        <title>Genomic patterns of recombination, clonal divergence and environment in marine microbial populations.</title>
        <authorList>
            <person name="Konstantinidis K.T."/>
            <person name="Delong E.F."/>
        </authorList>
    </citation>
    <scope>NUCLEOTIDE SEQUENCE</scope>
</reference>
<proteinExistence type="predicted"/>
<protein>
    <recommendedName>
        <fullName evidence="3">Lipoprotein</fullName>
    </recommendedName>
</protein>
<feature type="region of interest" description="Disordered" evidence="1">
    <location>
        <begin position="139"/>
        <end position="197"/>
    </location>
</feature>
<feature type="compositionally biased region" description="Low complexity" evidence="1">
    <location>
        <begin position="168"/>
        <end position="179"/>
    </location>
</feature>
<evidence type="ECO:0008006" key="3">
    <source>
        <dbReference type="Google" id="ProtNLM"/>
    </source>
</evidence>
<dbReference type="AlphaFoldDB" id="B3T0K0"/>
<dbReference type="EMBL" id="EU016566">
    <property type="protein sequence ID" value="ABZ06109.1"/>
    <property type="molecule type" value="Genomic_DNA"/>
</dbReference>
<organism evidence="2">
    <name type="scientific">uncultured marine microorganism HF4000_005I08</name>
    <dbReference type="NCBI Taxonomy" id="455507"/>
    <lineage>
        <taxon>unclassified sequences</taxon>
        <taxon>environmental samples</taxon>
    </lineage>
</organism>
<gene>
    <name evidence="2" type="ORF">ALOHA_HF4000005I08ctg1g37</name>
</gene>
<evidence type="ECO:0000313" key="2">
    <source>
        <dbReference type="EMBL" id="ABZ06109.1"/>
    </source>
</evidence>